<evidence type="ECO:0000256" key="6">
    <source>
        <dbReference type="ARBA" id="ARBA00023136"/>
    </source>
</evidence>
<evidence type="ECO:0000256" key="1">
    <source>
        <dbReference type="ARBA" id="ARBA00022475"/>
    </source>
</evidence>
<evidence type="ECO:0000256" key="7">
    <source>
        <dbReference type="ARBA" id="ARBA00023306"/>
    </source>
</evidence>
<dbReference type="InterPro" id="IPR007449">
    <property type="entry name" value="ZipA_FtsZ-bd_C"/>
</dbReference>
<keyword evidence="5 8" id="KW-1133">Transmembrane helix</keyword>
<evidence type="ECO:0000256" key="5">
    <source>
        <dbReference type="ARBA" id="ARBA00022989"/>
    </source>
</evidence>
<organism evidence="12 13">
    <name type="scientific">Hydrocarboniclastica marina</name>
    <dbReference type="NCBI Taxonomy" id="2259620"/>
    <lineage>
        <taxon>Bacteria</taxon>
        <taxon>Pseudomonadati</taxon>
        <taxon>Pseudomonadota</taxon>
        <taxon>Gammaproteobacteria</taxon>
        <taxon>Alteromonadales</taxon>
        <taxon>Alteromonadaceae</taxon>
        <taxon>Hydrocarboniclastica</taxon>
    </lineage>
</organism>
<comment type="similarity">
    <text evidence="8 9">Belongs to the ZipA family.</text>
</comment>
<dbReference type="Proteomes" id="UP000298049">
    <property type="component" value="Chromosome"/>
</dbReference>
<evidence type="ECO:0000256" key="9">
    <source>
        <dbReference type="RuleBase" id="RU003612"/>
    </source>
</evidence>
<dbReference type="GO" id="GO:0005886">
    <property type="term" value="C:plasma membrane"/>
    <property type="evidence" value="ECO:0007669"/>
    <property type="project" value="UniProtKB-SubCell"/>
</dbReference>
<dbReference type="OrthoDB" id="7054914at2"/>
<comment type="subunit">
    <text evidence="8">Interacts with FtsZ via their C-terminal domains.</text>
</comment>
<dbReference type="PANTHER" id="PTHR38685:SF1">
    <property type="entry name" value="CELL DIVISION PROTEIN ZIPA"/>
    <property type="match status" value="1"/>
</dbReference>
<feature type="domain" description="ZipA C-terminal FtsZ-binding" evidence="11">
    <location>
        <begin position="210"/>
        <end position="340"/>
    </location>
</feature>
<dbReference type="GO" id="GO:0043093">
    <property type="term" value="P:FtsZ-dependent cytokinesis"/>
    <property type="evidence" value="ECO:0007669"/>
    <property type="project" value="UniProtKB-UniRule"/>
</dbReference>
<dbReference type="EMBL" id="CP031093">
    <property type="protein sequence ID" value="QCF25910.1"/>
    <property type="molecule type" value="Genomic_DNA"/>
</dbReference>
<comment type="subcellular location">
    <subcellularLocation>
        <location evidence="8">Cell inner membrane</location>
        <topology evidence="8">Single-pass type I membrane protein</topology>
    </subcellularLocation>
    <text evidence="8">Localizes to the Z ring in an FtsZ-dependent manner.</text>
</comment>
<dbReference type="SMART" id="SM00771">
    <property type="entry name" value="ZipA_C"/>
    <property type="match status" value="1"/>
</dbReference>
<reference evidence="12 13" key="1">
    <citation type="submission" date="2018-07" db="EMBL/GenBank/DDBJ databases">
        <title>Marsedoiliclastica nanhaica gen. nov. sp. nov., a novel marine hydrocarbonoclastic bacterium isolated from an in-situ enriched hydrocarbon-degrading consortium in deep-sea sediment.</title>
        <authorList>
            <person name="Dong C."/>
            <person name="Ma T."/>
            <person name="Liu R."/>
            <person name="Shao Z."/>
        </authorList>
    </citation>
    <scope>NUCLEOTIDE SEQUENCE [LARGE SCALE GENOMIC DNA]</scope>
    <source>
        <strain evidence="13">soil36-7</strain>
    </source>
</reference>
<accession>A0A4V1D8P5</accession>
<keyword evidence="1 8" id="KW-1003">Cell membrane</keyword>
<dbReference type="GO" id="GO:0000917">
    <property type="term" value="P:division septum assembly"/>
    <property type="evidence" value="ECO:0007669"/>
    <property type="project" value="TreeGrafter"/>
</dbReference>
<proteinExistence type="inferred from homology"/>
<dbReference type="Gene3D" id="3.30.1400.10">
    <property type="entry name" value="ZipA, C-terminal FtsZ-binding domain"/>
    <property type="match status" value="1"/>
</dbReference>
<gene>
    <name evidence="8 12" type="primary">zipA</name>
    <name evidence="12" type="ORF">soil367_08250</name>
</gene>
<dbReference type="KEGG" id="hmi:soil367_08250"/>
<evidence type="ECO:0000256" key="3">
    <source>
        <dbReference type="ARBA" id="ARBA00022618"/>
    </source>
</evidence>
<dbReference type="PANTHER" id="PTHR38685">
    <property type="entry name" value="CELL DIVISION PROTEIN ZIPA"/>
    <property type="match status" value="1"/>
</dbReference>
<dbReference type="RefSeq" id="WP_136548638.1">
    <property type="nucleotide sequence ID" value="NZ_CP031093.1"/>
</dbReference>
<dbReference type="NCBIfam" id="TIGR02205">
    <property type="entry name" value="septum_zipA"/>
    <property type="match status" value="1"/>
</dbReference>
<evidence type="ECO:0000256" key="2">
    <source>
        <dbReference type="ARBA" id="ARBA00022519"/>
    </source>
</evidence>
<dbReference type="Pfam" id="PF04354">
    <property type="entry name" value="ZipA_C"/>
    <property type="match status" value="1"/>
</dbReference>
<keyword evidence="6 8" id="KW-0472">Membrane</keyword>
<keyword evidence="4 8" id="KW-0812">Transmembrane</keyword>
<keyword evidence="3 8" id="KW-0132">Cell division</keyword>
<feature type="transmembrane region" description="Helical" evidence="8">
    <location>
        <begin position="6"/>
        <end position="23"/>
    </location>
</feature>
<sequence length="352" mass="38776">MSLREWLILLGAIIVIGIILDGVRRMHRARKDSLEISRGMGADQIDESPLDDYNPELPSGGARIIDRLGVSASERAAAEDRPLDTHWQGEDTAEEGMYAGDLDDELPESFSLHAEESESAETMTANVNPAAKSTADESASDEIELTDSDRDPMLSAPRSLHRPVRKPEKKPARRSFRDREPAAARPDPKGDAPKPAAGNRPLAGANRPPAKEVFVINVDSRDPEGFKGADLKRLLEACGLEHGDMGIYHRHENDDTHTPVQFSVANAVEPGTFEPSSMASMSTPAISFFMSLPGPNDSLQAYDFMIETAQCVVRNLGGDLKDERRSVMTAQTIEHGRQRVREFERKRRSARV</sequence>
<keyword evidence="13" id="KW-1185">Reference proteome</keyword>
<evidence type="ECO:0000256" key="10">
    <source>
        <dbReference type="SAM" id="MobiDB-lite"/>
    </source>
</evidence>
<evidence type="ECO:0000256" key="8">
    <source>
        <dbReference type="HAMAP-Rule" id="MF_00509"/>
    </source>
</evidence>
<evidence type="ECO:0000313" key="12">
    <source>
        <dbReference type="EMBL" id="QCF25910.1"/>
    </source>
</evidence>
<dbReference type="SUPFAM" id="SSF64383">
    <property type="entry name" value="Cell-division protein ZipA, C-terminal domain"/>
    <property type="match status" value="1"/>
</dbReference>
<protein>
    <recommendedName>
        <fullName evidence="8 9">Cell division protein ZipA</fullName>
    </recommendedName>
</protein>
<keyword evidence="7 8" id="KW-0131">Cell cycle</keyword>
<dbReference type="InterPro" id="IPR011919">
    <property type="entry name" value="Cell_div_ZipA"/>
</dbReference>
<feature type="region of interest" description="Disordered" evidence="10">
    <location>
        <begin position="114"/>
        <end position="208"/>
    </location>
</feature>
<dbReference type="HAMAP" id="MF_00509">
    <property type="entry name" value="ZipA"/>
    <property type="match status" value="1"/>
</dbReference>
<dbReference type="GO" id="GO:0032153">
    <property type="term" value="C:cell division site"/>
    <property type="evidence" value="ECO:0007669"/>
    <property type="project" value="UniProtKB-UniRule"/>
</dbReference>
<dbReference type="InterPro" id="IPR036765">
    <property type="entry name" value="ZipA_FtsZ-bd_C_sf"/>
</dbReference>
<dbReference type="AlphaFoldDB" id="A0A4V1D8P5"/>
<evidence type="ECO:0000259" key="11">
    <source>
        <dbReference type="SMART" id="SM00771"/>
    </source>
</evidence>
<comment type="function">
    <text evidence="8 9">Essential cell division protein that stabilizes the FtsZ protofilaments by cross-linking them and that serves as a cytoplasmic membrane anchor for the Z ring. Also required for the recruitment to the septal ring of downstream cell division proteins.</text>
</comment>
<feature type="compositionally biased region" description="Basic and acidic residues" evidence="10">
    <location>
        <begin position="165"/>
        <end position="192"/>
    </location>
</feature>
<evidence type="ECO:0000256" key="4">
    <source>
        <dbReference type="ARBA" id="ARBA00022692"/>
    </source>
</evidence>
<evidence type="ECO:0000313" key="13">
    <source>
        <dbReference type="Proteomes" id="UP000298049"/>
    </source>
</evidence>
<keyword evidence="2 8" id="KW-0997">Cell inner membrane</keyword>
<name>A0A4V1D8P5_9ALTE</name>